<organism evidence="1 2">
    <name type="scientific">Phytoactinopolyspora mesophila</name>
    <dbReference type="NCBI Taxonomy" id="2650750"/>
    <lineage>
        <taxon>Bacteria</taxon>
        <taxon>Bacillati</taxon>
        <taxon>Actinomycetota</taxon>
        <taxon>Actinomycetes</taxon>
        <taxon>Jiangellales</taxon>
        <taxon>Jiangellaceae</taxon>
        <taxon>Phytoactinopolyspora</taxon>
    </lineage>
</organism>
<reference evidence="1 2" key="1">
    <citation type="submission" date="2019-11" db="EMBL/GenBank/DDBJ databases">
        <authorList>
            <person name="Li X.-J."/>
            <person name="Feng X.-M."/>
        </authorList>
    </citation>
    <scope>NUCLEOTIDE SEQUENCE [LARGE SCALE GENOMIC DNA]</scope>
    <source>
        <strain evidence="1 2">XMNu-373</strain>
    </source>
</reference>
<dbReference type="AlphaFoldDB" id="A0A7K3M148"/>
<evidence type="ECO:0000313" key="2">
    <source>
        <dbReference type="Proteomes" id="UP000460435"/>
    </source>
</evidence>
<dbReference type="RefSeq" id="WP_162449711.1">
    <property type="nucleotide sequence ID" value="NZ_WLZY01000002.1"/>
</dbReference>
<evidence type="ECO:0000313" key="1">
    <source>
        <dbReference type="EMBL" id="NDL57023.1"/>
    </source>
</evidence>
<evidence type="ECO:0008006" key="3">
    <source>
        <dbReference type="Google" id="ProtNLM"/>
    </source>
</evidence>
<proteinExistence type="predicted"/>
<gene>
    <name evidence="1" type="ORF">F7O44_08060</name>
</gene>
<sequence length="259" mass="27291">MTSTRGAPGVTTLALALTLAWPRPALLVEGDVSGSSSINAGHLRGEAEPAPNMVDLAIAARNNALNLATLRGVTRELPLDSDRLVLPGLANSAQRATLTKDFWEALAALLVTLPSHGIDVVIDAGRVGMREAPKALVDRATLSAVVTRSKLDHIVSLAANAAELRGDADVANDRVGAIVVGEGQPHSSKDVGRATGLPVWATVAWDPVNADRLSGGKEITSRTRFEKSPLMRSVRSAISELNRVAQRREYVLNGRGGRP</sequence>
<accession>A0A7K3M148</accession>
<dbReference type="EMBL" id="WLZY01000002">
    <property type="protein sequence ID" value="NDL57023.1"/>
    <property type="molecule type" value="Genomic_DNA"/>
</dbReference>
<comment type="caution">
    <text evidence="1">The sequence shown here is derived from an EMBL/GenBank/DDBJ whole genome shotgun (WGS) entry which is preliminary data.</text>
</comment>
<name>A0A7K3M148_9ACTN</name>
<keyword evidence="2" id="KW-1185">Reference proteome</keyword>
<protein>
    <recommendedName>
        <fullName evidence="3">Chromosome partitioning protein</fullName>
    </recommendedName>
</protein>
<dbReference type="Proteomes" id="UP000460435">
    <property type="component" value="Unassembled WGS sequence"/>
</dbReference>